<dbReference type="GO" id="GO:0009252">
    <property type="term" value="P:peptidoglycan biosynthetic process"/>
    <property type="evidence" value="ECO:0007669"/>
    <property type="project" value="UniProtKB-UniRule"/>
</dbReference>
<dbReference type="HAMAP" id="MF_00258">
    <property type="entry name" value="Glu_racemase"/>
    <property type="match status" value="1"/>
</dbReference>
<evidence type="ECO:0000256" key="8">
    <source>
        <dbReference type="HAMAP-Rule" id="MF_00258"/>
    </source>
</evidence>
<dbReference type="InterPro" id="IPR018187">
    <property type="entry name" value="Asp/Glu_racemase_AS_1"/>
</dbReference>
<dbReference type="eggNOG" id="COG0796">
    <property type="taxonomic scope" value="Bacteria"/>
</dbReference>
<evidence type="ECO:0000256" key="5">
    <source>
        <dbReference type="ARBA" id="ARBA00023235"/>
    </source>
</evidence>
<accession>K0AXV1</accession>
<evidence type="ECO:0000256" key="4">
    <source>
        <dbReference type="ARBA" id="ARBA00022984"/>
    </source>
</evidence>
<organism evidence="9 10">
    <name type="scientific">Gottschalkia acidurici (strain ATCC 7906 / DSM 604 / BCRC 14475 / CIP 104303 / KCTC 5404 / NCIMB 10678 / 9a)</name>
    <name type="common">Clostridium acidurici</name>
    <dbReference type="NCBI Taxonomy" id="1128398"/>
    <lineage>
        <taxon>Bacteria</taxon>
        <taxon>Bacillati</taxon>
        <taxon>Bacillota</taxon>
        <taxon>Tissierellia</taxon>
        <taxon>Tissierellales</taxon>
        <taxon>Gottschalkiaceae</taxon>
        <taxon>Gottschalkia</taxon>
    </lineage>
</organism>
<dbReference type="GO" id="GO:0071555">
    <property type="term" value="P:cell wall organization"/>
    <property type="evidence" value="ECO:0007669"/>
    <property type="project" value="UniProtKB-KW"/>
</dbReference>
<dbReference type="NCBIfam" id="TIGR00067">
    <property type="entry name" value="glut_race"/>
    <property type="match status" value="1"/>
</dbReference>
<dbReference type="STRING" id="1128398.Curi_c01610"/>
<comment type="similarity">
    <text evidence="8">Belongs to the aspartate/glutamate racemases family.</text>
</comment>
<comment type="catalytic activity">
    <reaction evidence="1 8">
        <text>L-glutamate = D-glutamate</text>
        <dbReference type="Rhea" id="RHEA:12813"/>
        <dbReference type="ChEBI" id="CHEBI:29985"/>
        <dbReference type="ChEBI" id="CHEBI:29986"/>
        <dbReference type="EC" id="5.1.1.3"/>
    </reaction>
</comment>
<keyword evidence="10" id="KW-1185">Reference proteome</keyword>
<name>K0AXV1_GOTA9</name>
<evidence type="ECO:0000256" key="2">
    <source>
        <dbReference type="ARBA" id="ARBA00013090"/>
    </source>
</evidence>
<feature type="binding site" evidence="8">
    <location>
        <begin position="188"/>
        <end position="189"/>
    </location>
    <ligand>
        <name>substrate</name>
    </ligand>
</feature>
<sequence>MSKMDNRPIGIFDSGIGGLTVLKEISEQLPHEDIIYFGDTARVPYGTRSTETVIKYSFQCIKFLLSKNIKAIVIACNTATSAALKTALEHFDVPIIGVIDPGVKTAVATTKNNKIGIIGTTGTINSEAYQKGIRKLNKSAEVIGIACPLFVPIVEDGWEDTEIAMMTAEKYLIELKEHNIDTLVLGCTHYPILRYTLSKVMGDNVNLVNPAYETAKEVKQLLKSKDMLSNKADKSKQEFYVSDDPEKFRRIGGNILNKNIVDIEMVEIENL</sequence>
<dbReference type="KEGG" id="cad:Curi_c01610"/>
<protein>
    <recommendedName>
        <fullName evidence="7 8">Glutamate racemase</fullName>
        <ecNumber evidence="2 8">5.1.1.3</ecNumber>
    </recommendedName>
</protein>
<evidence type="ECO:0000313" key="9">
    <source>
        <dbReference type="EMBL" id="AFS77241.1"/>
    </source>
</evidence>
<dbReference type="HOGENOM" id="CLU_052344_0_2_9"/>
<feature type="active site" description="Proton donor/acceptor" evidence="8">
    <location>
        <position position="187"/>
    </location>
</feature>
<dbReference type="PROSITE" id="PS00924">
    <property type="entry name" value="ASP_GLU_RACEMASE_2"/>
    <property type="match status" value="1"/>
</dbReference>
<reference evidence="9 10" key="1">
    <citation type="journal article" date="2012" name="PLoS ONE">
        <title>The purine-utilizing bacterium Clostridium acidurici 9a: a genome-guided metabolic reconsideration.</title>
        <authorList>
            <person name="Hartwich K."/>
            <person name="Poehlein A."/>
            <person name="Daniel R."/>
        </authorList>
    </citation>
    <scope>NUCLEOTIDE SEQUENCE [LARGE SCALE GENOMIC DNA]</scope>
    <source>
        <strain evidence="10">ATCC 7906 / DSM 604 / BCRC 14475 / CIP 104303 / KCTC 5404 / NCIMB 10678 / 9a</strain>
    </source>
</reference>
<feature type="binding site" evidence="8">
    <location>
        <begin position="77"/>
        <end position="78"/>
    </location>
    <ligand>
        <name>substrate</name>
    </ligand>
</feature>
<dbReference type="PANTHER" id="PTHR21198">
    <property type="entry name" value="GLUTAMATE RACEMASE"/>
    <property type="match status" value="1"/>
</dbReference>
<keyword evidence="6 8" id="KW-0961">Cell wall biogenesis/degradation</keyword>
<dbReference type="GO" id="GO:0008360">
    <property type="term" value="P:regulation of cell shape"/>
    <property type="evidence" value="ECO:0007669"/>
    <property type="project" value="UniProtKB-KW"/>
</dbReference>
<comment type="pathway">
    <text evidence="8">Cell wall biogenesis; peptidoglycan biosynthesis.</text>
</comment>
<dbReference type="PANTHER" id="PTHR21198:SF2">
    <property type="entry name" value="GLUTAMATE RACEMASE"/>
    <property type="match status" value="1"/>
</dbReference>
<feature type="active site" description="Proton donor/acceptor" evidence="8">
    <location>
        <position position="76"/>
    </location>
</feature>
<dbReference type="Gene3D" id="3.40.50.1860">
    <property type="match status" value="2"/>
</dbReference>
<evidence type="ECO:0000256" key="1">
    <source>
        <dbReference type="ARBA" id="ARBA00001602"/>
    </source>
</evidence>
<dbReference type="FunFam" id="3.40.50.1860:FF:000002">
    <property type="entry name" value="Glutamate racemase"/>
    <property type="match status" value="1"/>
</dbReference>
<dbReference type="PROSITE" id="PS00923">
    <property type="entry name" value="ASP_GLU_RACEMASE_1"/>
    <property type="match status" value="1"/>
</dbReference>
<keyword evidence="3 8" id="KW-0133">Cell shape</keyword>
<dbReference type="InterPro" id="IPR033134">
    <property type="entry name" value="Asp/Glu_racemase_AS_2"/>
</dbReference>
<evidence type="ECO:0000256" key="6">
    <source>
        <dbReference type="ARBA" id="ARBA00023316"/>
    </source>
</evidence>
<dbReference type="AlphaFoldDB" id="K0AXV1"/>
<dbReference type="EMBL" id="CP003326">
    <property type="protein sequence ID" value="AFS77241.1"/>
    <property type="molecule type" value="Genomic_DNA"/>
</dbReference>
<gene>
    <name evidence="8 9" type="primary">murI</name>
    <name evidence="9" type="ordered locus">Curi_c01610</name>
</gene>
<dbReference type="InterPro" id="IPR015942">
    <property type="entry name" value="Asp/Glu/hydantoin_racemase"/>
</dbReference>
<dbReference type="UniPathway" id="UPA00219"/>
<dbReference type="PATRIC" id="fig|1128398.3.peg.163"/>
<dbReference type="SUPFAM" id="SSF53681">
    <property type="entry name" value="Aspartate/glutamate racemase"/>
    <property type="match status" value="2"/>
</dbReference>
<dbReference type="InterPro" id="IPR004391">
    <property type="entry name" value="Glu_race"/>
</dbReference>
<evidence type="ECO:0000256" key="3">
    <source>
        <dbReference type="ARBA" id="ARBA00022960"/>
    </source>
</evidence>
<proteinExistence type="inferred from homology"/>
<dbReference type="Proteomes" id="UP000006094">
    <property type="component" value="Chromosome"/>
</dbReference>
<dbReference type="Pfam" id="PF01177">
    <property type="entry name" value="Asp_Glu_race"/>
    <property type="match status" value="1"/>
</dbReference>
<dbReference type="InterPro" id="IPR001920">
    <property type="entry name" value="Asp/Glu_race"/>
</dbReference>
<evidence type="ECO:0000256" key="7">
    <source>
        <dbReference type="ARBA" id="ARBA00070053"/>
    </source>
</evidence>
<keyword evidence="5 8" id="KW-0413">Isomerase</keyword>
<feature type="binding site" evidence="8">
    <location>
        <begin position="13"/>
        <end position="14"/>
    </location>
    <ligand>
        <name>substrate</name>
    </ligand>
</feature>
<dbReference type="GO" id="GO:0008881">
    <property type="term" value="F:glutamate racemase activity"/>
    <property type="evidence" value="ECO:0007669"/>
    <property type="project" value="UniProtKB-UniRule"/>
</dbReference>
<dbReference type="EC" id="5.1.1.3" evidence="2 8"/>
<evidence type="ECO:0000313" key="10">
    <source>
        <dbReference type="Proteomes" id="UP000006094"/>
    </source>
</evidence>
<keyword evidence="4 8" id="KW-0573">Peptidoglycan synthesis</keyword>
<feature type="binding site" evidence="8">
    <location>
        <begin position="45"/>
        <end position="46"/>
    </location>
    <ligand>
        <name>substrate</name>
    </ligand>
</feature>
<comment type="function">
    <text evidence="8">Provides the (R)-glutamate required for cell wall biosynthesis.</text>
</comment>